<dbReference type="EMBL" id="PQIB02000007">
    <property type="protein sequence ID" value="RLN06976.1"/>
    <property type="molecule type" value="Genomic_DNA"/>
</dbReference>
<protein>
    <recommendedName>
        <fullName evidence="3">Wall-associated receptor kinase galacturonan-binding domain-containing protein</fullName>
    </recommendedName>
</protein>
<proteinExistence type="predicted"/>
<name>A0A3L6RMC3_PANMI</name>
<dbReference type="AlphaFoldDB" id="A0A3L6RMC3"/>
<dbReference type="OrthoDB" id="4062651at2759"/>
<evidence type="ECO:0008006" key="3">
    <source>
        <dbReference type="Google" id="ProtNLM"/>
    </source>
</evidence>
<sequence length="186" mass="20130">MAEWLLASGTGRLNLASLSLVDGEAFALVRAYRECNTTAGVVVSIDNRFRGGGNQTIYLSLLGSTTYRLSAARNRFVALGCPNLSYLSDDMGYYVTVCTSVCRPSQWNEVSPGACTGVGCCQSRIPPIIFNENTTACRYAFVAEDKRIETTYSGRPDFNRSDDFAVPVVLDWAIRNGPTAPSPSAT</sequence>
<comment type="caution">
    <text evidence="1">The sequence shown here is derived from an EMBL/GenBank/DDBJ whole genome shotgun (WGS) entry which is preliminary data.</text>
</comment>
<keyword evidence="2" id="KW-1185">Reference proteome</keyword>
<reference evidence="2" key="1">
    <citation type="journal article" date="2019" name="Nat. Commun.">
        <title>The genome of broomcorn millet.</title>
        <authorList>
            <person name="Zou C."/>
            <person name="Miki D."/>
            <person name="Li D."/>
            <person name="Tang Q."/>
            <person name="Xiao L."/>
            <person name="Rajput S."/>
            <person name="Deng P."/>
            <person name="Jia W."/>
            <person name="Huang R."/>
            <person name="Zhang M."/>
            <person name="Sun Y."/>
            <person name="Hu J."/>
            <person name="Fu X."/>
            <person name="Schnable P.S."/>
            <person name="Li F."/>
            <person name="Zhang H."/>
            <person name="Feng B."/>
            <person name="Zhu X."/>
            <person name="Liu R."/>
            <person name="Schnable J.C."/>
            <person name="Zhu J.-K."/>
            <person name="Zhang H."/>
        </authorList>
    </citation>
    <scope>NUCLEOTIDE SEQUENCE [LARGE SCALE GENOMIC DNA]</scope>
</reference>
<accession>A0A3L6RMC3</accession>
<organism evidence="1 2">
    <name type="scientific">Panicum miliaceum</name>
    <name type="common">Proso millet</name>
    <name type="synonym">Broomcorn millet</name>
    <dbReference type="NCBI Taxonomy" id="4540"/>
    <lineage>
        <taxon>Eukaryota</taxon>
        <taxon>Viridiplantae</taxon>
        <taxon>Streptophyta</taxon>
        <taxon>Embryophyta</taxon>
        <taxon>Tracheophyta</taxon>
        <taxon>Spermatophyta</taxon>
        <taxon>Magnoliopsida</taxon>
        <taxon>Liliopsida</taxon>
        <taxon>Poales</taxon>
        <taxon>Poaceae</taxon>
        <taxon>PACMAD clade</taxon>
        <taxon>Panicoideae</taxon>
        <taxon>Panicodae</taxon>
        <taxon>Paniceae</taxon>
        <taxon>Panicinae</taxon>
        <taxon>Panicum</taxon>
        <taxon>Panicum sect. Panicum</taxon>
    </lineage>
</organism>
<dbReference type="Proteomes" id="UP000275267">
    <property type="component" value="Unassembled WGS sequence"/>
</dbReference>
<evidence type="ECO:0000313" key="1">
    <source>
        <dbReference type="EMBL" id="RLN06976.1"/>
    </source>
</evidence>
<evidence type="ECO:0000313" key="2">
    <source>
        <dbReference type="Proteomes" id="UP000275267"/>
    </source>
</evidence>
<dbReference type="PANTHER" id="PTHR33491">
    <property type="entry name" value="OSJNBA0016N04.9 PROTEIN"/>
    <property type="match status" value="1"/>
</dbReference>
<dbReference type="STRING" id="4540.A0A3L6RMC3"/>
<gene>
    <name evidence="1" type="ORF">C2845_PM11G17630</name>
</gene>